<accession>A0AAV5VVL5</accession>
<feature type="compositionally biased region" description="Polar residues" evidence="1">
    <location>
        <begin position="63"/>
        <end position="80"/>
    </location>
</feature>
<reference evidence="3" key="1">
    <citation type="submission" date="2023-10" db="EMBL/GenBank/DDBJ databases">
        <title>Genome assembly of Pristionchus species.</title>
        <authorList>
            <person name="Yoshida K."/>
            <person name="Sommer R.J."/>
        </authorList>
    </citation>
    <scope>NUCLEOTIDE SEQUENCE</scope>
    <source>
        <strain evidence="3">RS5133</strain>
    </source>
</reference>
<comment type="caution">
    <text evidence="3">The sequence shown here is derived from an EMBL/GenBank/DDBJ whole genome shotgun (WGS) entry which is preliminary data.</text>
</comment>
<keyword evidence="2" id="KW-0732">Signal</keyword>
<feature type="non-terminal residue" evidence="3">
    <location>
        <position position="1"/>
    </location>
</feature>
<protein>
    <submittedName>
        <fullName evidence="3">Uncharacterized protein</fullName>
    </submittedName>
</protein>
<dbReference type="Proteomes" id="UP001432322">
    <property type="component" value="Unassembled WGS sequence"/>
</dbReference>
<dbReference type="AlphaFoldDB" id="A0AAV5VVL5"/>
<keyword evidence="4" id="KW-1185">Reference proteome</keyword>
<organism evidence="3 4">
    <name type="scientific">Pristionchus fissidentatus</name>
    <dbReference type="NCBI Taxonomy" id="1538716"/>
    <lineage>
        <taxon>Eukaryota</taxon>
        <taxon>Metazoa</taxon>
        <taxon>Ecdysozoa</taxon>
        <taxon>Nematoda</taxon>
        <taxon>Chromadorea</taxon>
        <taxon>Rhabditida</taxon>
        <taxon>Rhabditina</taxon>
        <taxon>Diplogasteromorpha</taxon>
        <taxon>Diplogasteroidea</taxon>
        <taxon>Neodiplogasteridae</taxon>
        <taxon>Pristionchus</taxon>
    </lineage>
</organism>
<evidence type="ECO:0000313" key="4">
    <source>
        <dbReference type="Proteomes" id="UP001432322"/>
    </source>
</evidence>
<evidence type="ECO:0000256" key="1">
    <source>
        <dbReference type="SAM" id="MobiDB-lite"/>
    </source>
</evidence>
<gene>
    <name evidence="3" type="ORF">PFISCL1PPCAC_13314</name>
</gene>
<feature type="non-terminal residue" evidence="3">
    <location>
        <position position="86"/>
    </location>
</feature>
<feature type="region of interest" description="Disordered" evidence="1">
    <location>
        <begin position="61"/>
        <end position="86"/>
    </location>
</feature>
<feature type="signal peptide" evidence="2">
    <location>
        <begin position="1"/>
        <end position="27"/>
    </location>
</feature>
<dbReference type="EMBL" id="BTSY01000004">
    <property type="protein sequence ID" value="GMT22017.1"/>
    <property type="molecule type" value="Genomic_DNA"/>
</dbReference>
<feature type="chain" id="PRO_5043574086" evidence="2">
    <location>
        <begin position="28"/>
        <end position="86"/>
    </location>
</feature>
<evidence type="ECO:0000313" key="3">
    <source>
        <dbReference type="EMBL" id="GMT22017.1"/>
    </source>
</evidence>
<evidence type="ECO:0000256" key="2">
    <source>
        <dbReference type="SAM" id="SignalP"/>
    </source>
</evidence>
<name>A0AAV5VVL5_9BILA</name>
<proteinExistence type="predicted"/>
<sequence length="86" mass="9394">LLSPPPTSNFVFFLLFMSVQSTSHTEATTPTIKVVRYSIIAARDSIATVLMLKEEERRLQEGVTGNQRRAVGTTTRTSAQPLAASV</sequence>